<dbReference type="HOGENOM" id="CLU_086902_2_0_9"/>
<accession>F4LT03</accession>
<name>F4LT03_TEPAE</name>
<dbReference type="AlphaFoldDB" id="F4LT03"/>
<evidence type="ECO:0000256" key="3">
    <source>
        <dbReference type="ARBA" id="ARBA00023004"/>
    </source>
</evidence>
<sequence>MIKWKEEYKIGVEQIDKQHQKLFEIANEAYELLKNDFCYDKFDRIIEILTQLRDYAIYHFKSEEEYMLSINYKGYPAQKEAHDSFVDKLNAVKLDTIDENQNQYILELLDFIINWISNHILGSDKLIVSQK</sequence>
<dbReference type="PATRIC" id="fig|1209989.3.peg.1359"/>
<comment type="similarity">
    <text evidence="1">Belongs to the hemerythrin family.</text>
</comment>
<evidence type="ECO:0000313" key="6">
    <source>
        <dbReference type="Proteomes" id="UP000010802"/>
    </source>
</evidence>
<dbReference type="eggNOG" id="COG2703">
    <property type="taxonomic scope" value="Bacteria"/>
</dbReference>
<keyword evidence="6" id="KW-1185">Reference proteome</keyword>
<keyword evidence="3" id="KW-0408">Iron</keyword>
<feature type="domain" description="Hemerythrin-like" evidence="4">
    <location>
        <begin position="11"/>
        <end position="127"/>
    </location>
</feature>
<dbReference type="RefSeq" id="WP_013778195.1">
    <property type="nucleotide sequence ID" value="NC_015519.1"/>
</dbReference>
<dbReference type="KEGG" id="tep:TepRe1_1126"/>
<dbReference type="Proteomes" id="UP000010802">
    <property type="component" value="Chromosome"/>
</dbReference>
<dbReference type="Gene3D" id="1.20.120.50">
    <property type="entry name" value="Hemerythrin-like"/>
    <property type="match status" value="1"/>
</dbReference>
<protein>
    <submittedName>
        <fullName evidence="5">Bacteriohemerythrin</fullName>
    </submittedName>
</protein>
<keyword evidence="2" id="KW-0479">Metal-binding</keyword>
<dbReference type="EMBL" id="HF563609">
    <property type="protein sequence ID" value="CCP25958.1"/>
    <property type="molecule type" value="Genomic_DNA"/>
</dbReference>
<organism evidence="5 6">
    <name type="scientific">Tepidanaerobacter acetatoxydans (strain DSM 21804 / JCM 16047 / Re1)</name>
    <dbReference type="NCBI Taxonomy" id="1209989"/>
    <lineage>
        <taxon>Bacteria</taxon>
        <taxon>Bacillati</taxon>
        <taxon>Bacillota</taxon>
        <taxon>Clostridia</taxon>
        <taxon>Thermosediminibacterales</taxon>
        <taxon>Tepidanaerobacteraceae</taxon>
        <taxon>Tepidanaerobacter</taxon>
    </lineage>
</organism>
<dbReference type="KEGG" id="tae:TepiRe1_1227"/>
<dbReference type="OrthoDB" id="9797092at2"/>
<accession>L0S247</accession>
<dbReference type="SUPFAM" id="SSF47188">
    <property type="entry name" value="Hemerythrin-like"/>
    <property type="match status" value="1"/>
</dbReference>
<evidence type="ECO:0000259" key="4">
    <source>
        <dbReference type="Pfam" id="PF01814"/>
    </source>
</evidence>
<dbReference type="InterPro" id="IPR050669">
    <property type="entry name" value="Hemerythrin"/>
</dbReference>
<dbReference type="InterPro" id="IPR012827">
    <property type="entry name" value="Hemerythrin_metal-bd"/>
</dbReference>
<dbReference type="GO" id="GO:0046872">
    <property type="term" value="F:metal ion binding"/>
    <property type="evidence" value="ECO:0007669"/>
    <property type="project" value="UniProtKB-KW"/>
</dbReference>
<dbReference type="NCBIfam" id="NF033749">
    <property type="entry name" value="bact_hemeryth"/>
    <property type="match status" value="1"/>
</dbReference>
<dbReference type="CDD" id="cd12107">
    <property type="entry name" value="Hemerythrin"/>
    <property type="match status" value="1"/>
</dbReference>
<gene>
    <name evidence="5" type="ordered locus">TEPIRE1_1227</name>
</gene>
<evidence type="ECO:0000256" key="2">
    <source>
        <dbReference type="ARBA" id="ARBA00022723"/>
    </source>
</evidence>
<dbReference type="InterPro" id="IPR012312">
    <property type="entry name" value="Hemerythrin-like"/>
</dbReference>
<dbReference type="PANTHER" id="PTHR37164">
    <property type="entry name" value="BACTERIOHEMERYTHRIN"/>
    <property type="match status" value="1"/>
</dbReference>
<dbReference type="NCBIfam" id="TIGR02481">
    <property type="entry name" value="hemeryth_dom"/>
    <property type="match status" value="1"/>
</dbReference>
<proteinExistence type="inferred from homology"/>
<evidence type="ECO:0000313" key="5">
    <source>
        <dbReference type="EMBL" id="CCP25958.1"/>
    </source>
</evidence>
<dbReference type="STRING" id="1209989.TepRe1_1126"/>
<dbReference type="Pfam" id="PF01814">
    <property type="entry name" value="Hemerythrin"/>
    <property type="match status" value="1"/>
</dbReference>
<evidence type="ECO:0000256" key="1">
    <source>
        <dbReference type="ARBA" id="ARBA00010587"/>
    </source>
</evidence>
<reference evidence="6" key="1">
    <citation type="journal article" date="2013" name="Genome Announc.">
        <title>First genome sequence of a syntrophic acetate-oxidizing bacterium, Tepidanaerobacter acetatoxydans strain Re1.</title>
        <authorList>
            <person name="Manzoor S."/>
            <person name="Bongcam-Rudloff E."/>
            <person name="Schnurer A."/>
            <person name="Muller B."/>
        </authorList>
    </citation>
    <scope>NUCLEOTIDE SEQUENCE [LARGE SCALE GENOMIC DNA]</scope>
    <source>
        <strain evidence="6">Re1</strain>
    </source>
</reference>
<dbReference type="InterPro" id="IPR035938">
    <property type="entry name" value="Hemerythrin-like_sf"/>
</dbReference>
<dbReference type="PANTHER" id="PTHR37164:SF1">
    <property type="entry name" value="BACTERIOHEMERYTHRIN"/>
    <property type="match status" value="1"/>
</dbReference>